<evidence type="ECO:0000256" key="1">
    <source>
        <dbReference type="SAM" id="Coils"/>
    </source>
</evidence>
<evidence type="ECO:0000313" key="3">
    <source>
        <dbReference type="EMBL" id="GAI19424.1"/>
    </source>
</evidence>
<proteinExistence type="predicted"/>
<protein>
    <recommendedName>
        <fullName evidence="2">C2H2-type domain-containing protein</fullName>
    </recommendedName>
</protein>
<feature type="domain" description="C2H2-type" evidence="2">
    <location>
        <begin position="5"/>
        <end position="33"/>
    </location>
</feature>
<accession>X1NL63</accession>
<evidence type="ECO:0000259" key="2">
    <source>
        <dbReference type="PROSITE" id="PS50157"/>
    </source>
</evidence>
<keyword evidence="1" id="KW-0175">Coiled coil</keyword>
<organism evidence="3">
    <name type="scientific">marine sediment metagenome</name>
    <dbReference type="NCBI Taxonomy" id="412755"/>
    <lineage>
        <taxon>unclassified sequences</taxon>
        <taxon>metagenomes</taxon>
        <taxon>ecological metagenomes</taxon>
    </lineage>
</organism>
<feature type="coiled-coil region" evidence="1">
    <location>
        <begin position="81"/>
        <end position="108"/>
    </location>
</feature>
<sequence length="193" mass="20038">MADKIPCPICGKGFKDRSGLAGHIQFKHSEQYQGYLAGDPTIIAEAGAAEVSAAGPGEAHAPPVLGAAPVVTTLKARRIALEEKELAVKEAKADAELAAIRAREANRARVPDMAEQAGLGPMRPEIATAVQGRAFEARRPEAKEPKWYEKILGNMSASEGLALVRAIASPGQQGGGLEGVATLLSLIGAKDPA</sequence>
<feature type="non-terminal residue" evidence="3">
    <location>
        <position position="193"/>
    </location>
</feature>
<reference evidence="3" key="1">
    <citation type="journal article" date="2014" name="Front. Microbiol.">
        <title>High frequency of phylogenetically diverse reductive dehalogenase-homologous genes in deep subseafloor sedimentary metagenomes.</title>
        <authorList>
            <person name="Kawai M."/>
            <person name="Futagami T."/>
            <person name="Toyoda A."/>
            <person name="Takaki Y."/>
            <person name="Nishi S."/>
            <person name="Hori S."/>
            <person name="Arai W."/>
            <person name="Tsubouchi T."/>
            <person name="Morono Y."/>
            <person name="Uchiyama I."/>
            <person name="Ito T."/>
            <person name="Fujiyama A."/>
            <person name="Inagaki F."/>
            <person name="Takami H."/>
        </authorList>
    </citation>
    <scope>NUCLEOTIDE SEQUENCE</scope>
    <source>
        <strain evidence="3">Expedition CK06-06</strain>
    </source>
</reference>
<dbReference type="PROSITE" id="PS50157">
    <property type="entry name" value="ZINC_FINGER_C2H2_2"/>
    <property type="match status" value="1"/>
</dbReference>
<gene>
    <name evidence="3" type="ORF">S06H3_34935</name>
</gene>
<dbReference type="InterPro" id="IPR013087">
    <property type="entry name" value="Znf_C2H2_type"/>
</dbReference>
<dbReference type="SMART" id="SM00355">
    <property type="entry name" value="ZnF_C2H2"/>
    <property type="match status" value="1"/>
</dbReference>
<dbReference type="PROSITE" id="PS00028">
    <property type="entry name" value="ZINC_FINGER_C2H2_1"/>
    <property type="match status" value="1"/>
</dbReference>
<dbReference type="AlphaFoldDB" id="X1NL63"/>
<dbReference type="EMBL" id="BARV01021025">
    <property type="protein sequence ID" value="GAI19424.1"/>
    <property type="molecule type" value="Genomic_DNA"/>
</dbReference>
<name>X1NL63_9ZZZZ</name>
<comment type="caution">
    <text evidence="3">The sequence shown here is derived from an EMBL/GenBank/DDBJ whole genome shotgun (WGS) entry which is preliminary data.</text>
</comment>